<dbReference type="Gene3D" id="1.20.1440.120">
    <property type="entry name" value="Recombination protein O, C-terminal domain"/>
    <property type="match status" value="1"/>
</dbReference>
<dbReference type="Pfam" id="PF02565">
    <property type="entry name" value="RecO_C"/>
    <property type="match status" value="1"/>
</dbReference>
<comment type="caution">
    <text evidence="9">The sequence shown here is derived from an EMBL/GenBank/DDBJ whole genome shotgun (WGS) entry which is preliminary data.</text>
</comment>
<evidence type="ECO:0000259" key="8">
    <source>
        <dbReference type="Pfam" id="PF11967"/>
    </source>
</evidence>
<evidence type="ECO:0000313" key="10">
    <source>
        <dbReference type="Proteomes" id="UP001519503"/>
    </source>
</evidence>
<dbReference type="SUPFAM" id="SSF57863">
    <property type="entry name" value="ArfGap/RecO-like zinc finger"/>
    <property type="match status" value="1"/>
</dbReference>
<dbReference type="EMBL" id="JAAMFL010000005">
    <property type="protein sequence ID" value="MBS9337490.1"/>
    <property type="molecule type" value="Genomic_DNA"/>
</dbReference>
<evidence type="ECO:0000256" key="7">
    <source>
        <dbReference type="HAMAP-Rule" id="MF_00201"/>
    </source>
</evidence>
<dbReference type="RefSeq" id="WP_213821436.1">
    <property type="nucleotide sequence ID" value="NZ_JAAMFL010000005.1"/>
</dbReference>
<name>A0ABS5QXZ6_9LACO</name>
<evidence type="ECO:0000256" key="1">
    <source>
        <dbReference type="ARBA" id="ARBA00007452"/>
    </source>
</evidence>
<keyword evidence="4 7" id="KW-0233">DNA recombination</keyword>
<keyword evidence="3 7" id="KW-0227">DNA damage</keyword>
<proteinExistence type="inferred from homology"/>
<dbReference type="NCBIfam" id="TIGR00613">
    <property type="entry name" value="reco"/>
    <property type="match status" value="1"/>
</dbReference>
<comment type="similarity">
    <text evidence="1 7">Belongs to the RecO family.</text>
</comment>
<dbReference type="PANTHER" id="PTHR33991:SF1">
    <property type="entry name" value="DNA REPAIR PROTEIN RECO"/>
    <property type="match status" value="1"/>
</dbReference>
<reference evidence="9 10" key="1">
    <citation type="submission" date="2020-02" db="EMBL/GenBank/DDBJ databases">
        <title>Fructobacillus sp. isolated from paper mulberry of Taiwan.</title>
        <authorList>
            <person name="Lin S.-T."/>
        </authorList>
    </citation>
    <scope>NUCLEOTIDE SEQUENCE [LARGE SCALE GENOMIC DNA]</scope>
    <source>
        <strain evidence="9 10">S1-1</strain>
    </source>
</reference>
<evidence type="ECO:0000313" key="9">
    <source>
        <dbReference type="EMBL" id="MBS9337490.1"/>
    </source>
</evidence>
<accession>A0ABS5QXZ6</accession>
<dbReference type="SUPFAM" id="SSF50249">
    <property type="entry name" value="Nucleic acid-binding proteins"/>
    <property type="match status" value="1"/>
</dbReference>
<protein>
    <recommendedName>
        <fullName evidence="2 7">DNA repair protein RecO</fullName>
    </recommendedName>
    <alternativeName>
        <fullName evidence="6 7">Recombination protein O</fullName>
    </alternativeName>
</protein>
<evidence type="ECO:0000256" key="4">
    <source>
        <dbReference type="ARBA" id="ARBA00023172"/>
    </source>
</evidence>
<dbReference type="InterPro" id="IPR037278">
    <property type="entry name" value="ARFGAP/RecO"/>
</dbReference>
<keyword evidence="10" id="KW-1185">Reference proteome</keyword>
<keyword evidence="5 7" id="KW-0234">DNA repair</keyword>
<dbReference type="Pfam" id="PF11967">
    <property type="entry name" value="RecO_N"/>
    <property type="match status" value="1"/>
</dbReference>
<dbReference type="PANTHER" id="PTHR33991">
    <property type="entry name" value="DNA REPAIR PROTEIN RECO"/>
    <property type="match status" value="1"/>
</dbReference>
<evidence type="ECO:0000256" key="2">
    <source>
        <dbReference type="ARBA" id="ARBA00021310"/>
    </source>
</evidence>
<gene>
    <name evidence="7 9" type="primary">recO</name>
    <name evidence="9" type="ORF">G6R30_03300</name>
</gene>
<evidence type="ECO:0000256" key="5">
    <source>
        <dbReference type="ARBA" id="ARBA00023204"/>
    </source>
</evidence>
<sequence>MALIEGLILQTTAYREHDLLVKLFTKEAGIITAMARGAKKQKSQLTVVNQPYTWVVVDGVYPKNQQGLGFINSVQESRIYKNVLVDLTTAAYAALIAKDLTVAFEENEPQPVWYAKMLAAFDQLNQQKDPQVIANIVELQLLPVFGVSPNWQKDPLSGAETGDFDYSEKYNGIIEKAHFDMDDHRLHLDQKTVYYLRLFSTIDIQKLGAITLSPVTKRGIQRVIDYLYDRQVGFQPKEKRFIQKMAAFEGQFQIKPRKKEQE</sequence>
<dbReference type="Proteomes" id="UP001519503">
    <property type="component" value="Unassembled WGS sequence"/>
</dbReference>
<comment type="function">
    <text evidence="7">Involved in DNA repair and RecF pathway recombination.</text>
</comment>
<dbReference type="HAMAP" id="MF_00201">
    <property type="entry name" value="RecO"/>
    <property type="match status" value="1"/>
</dbReference>
<dbReference type="InterPro" id="IPR022572">
    <property type="entry name" value="DNA_rep/recomb_RecO_N"/>
</dbReference>
<dbReference type="Gene3D" id="2.40.50.140">
    <property type="entry name" value="Nucleic acid-binding proteins"/>
    <property type="match status" value="1"/>
</dbReference>
<evidence type="ECO:0000256" key="6">
    <source>
        <dbReference type="ARBA" id="ARBA00033409"/>
    </source>
</evidence>
<dbReference type="InterPro" id="IPR003717">
    <property type="entry name" value="RecO"/>
</dbReference>
<feature type="domain" description="DNA replication/recombination mediator RecO N-terminal" evidence="8">
    <location>
        <begin position="4"/>
        <end position="75"/>
    </location>
</feature>
<organism evidence="9 10">
    <name type="scientific">Fructobacillus parabroussonetiae</name>
    <dbReference type="NCBI Taxonomy" id="2713174"/>
    <lineage>
        <taxon>Bacteria</taxon>
        <taxon>Bacillati</taxon>
        <taxon>Bacillota</taxon>
        <taxon>Bacilli</taxon>
        <taxon>Lactobacillales</taxon>
        <taxon>Lactobacillaceae</taxon>
        <taxon>Fructobacillus</taxon>
    </lineage>
</organism>
<dbReference type="InterPro" id="IPR012340">
    <property type="entry name" value="NA-bd_OB-fold"/>
</dbReference>
<dbReference type="InterPro" id="IPR042242">
    <property type="entry name" value="RecO_C"/>
</dbReference>
<evidence type="ECO:0000256" key="3">
    <source>
        <dbReference type="ARBA" id="ARBA00022763"/>
    </source>
</evidence>